<dbReference type="PANTHER" id="PTHR23022:SF135">
    <property type="entry name" value="SI:DKEY-77F5.3"/>
    <property type="match status" value="1"/>
</dbReference>
<feature type="domain" description="Transposase Tc1-like" evidence="1">
    <location>
        <begin position="98"/>
        <end position="167"/>
    </location>
</feature>
<evidence type="ECO:0008006" key="5">
    <source>
        <dbReference type="Google" id="ProtNLM"/>
    </source>
</evidence>
<dbReference type="Gene3D" id="3.30.420.10">
    <property type="entry name" value="Ribonuclease H-like superfamily/Ribonuclease H"/>
    <property type="match status" value="1"/>
</dbReference>
<dbReference type="Pfam" id="PF25787">
    <property type="entry name" value="HTH_SB"/>
    <property type="match status" value="1"/>
</dbReference>
<dbReference type="GO" id="GO:0015074">
    <property type="term" value="P:DNA integration"/>
    <property type="evidence" value="ECO:0007669"/>
    <property type="project" value="InterPro"/>
</dbReference>
<dbReference type="InterPro" id="IPR002492">
    <property type="entry name" value="Transposase_Tc1-like"/>
</dbReference>
<dbReference type="Gene3D" id="1.10.10.10">
    <property type="entry name" value="Winged helix-like DNA-binding domain superfamily/Winged helix DNA-binding domain"/>
    <property type="match status" value="1"/>
</dbReference>
<name>A0A8C4NCZ6_EPTBU</name>
<proteinExistence type="predicted"/>
<feature type="domain" description="Sleeping Beauty transposase HTH" evidence="2">
    <location>
        <begin position="1"/>
        <end position="52"/>
    </location>
</feature>
<dbReference type="Ensembl" id="ENSEBUT00000001440.1">
    <property type="protein sequence ID" value="ENSEBUP00000001122.1"/>
    <property type="gene ID" value="ENSEBUG00000001055.1"/>
</dbReference>
<dbReference type="InterPro" id="IPR052338">
    <property type="entry name" value="Transposase_5"/>
</dbReference>
<dbReference type="Proteomes" id="UP000694388">
    <property type="component" value="Unplaced"/>
</dbReference>
<keyword evidence="4" id="KW-1185">Reference proteome</keyword>
<dbReference type="OMA" id="RIPKSSC"/>
<reference evidence="3" key="1">
    <citation type="submission" date="2025-08" db="UniProtKB">
        <authorList>
            <consortium name="Ensembl"/>
        </authorList>
    </citation>
    <scope>IDENTIFICATION</scope>
</reference>
<evidence type="ECO:0000259" key="1">
    <source>
        <dbReference type="Pfam" id="PF01498"/>
    </source>
</evidence>
<dbReference type="InterPro" id="IPR036388">
    <property type="entry name" value="WH-like_DNA-bd_sf"/>
</dbReference>
<organism evidence="3 4">
    <name type="scientific">Eptatretus burgeri</name>
    <name type="common">Inshore hagfish</name>
    <dbReference type="NCBI Taxonomy" id="7764"/>
    <lineage>
        <taxon>Eukaryota</taxon>
        <taxon>Metazoa</taxon>
        <taxon>Chordata</taxon>
        <taxon>Craniata</taxon>
        <taxon>Vertebrata</taxon>
        <taxon>Cyclostomata</taxon>
        <taxon>Myxini</taxon>
        <taxon>Myxiniformes</taxon>
        <taxon>Myxinidae</taxon>
        <taxon>Eptatretinae</taxon>
        <taxon>Eptatretus</taxon>
    </lineage>
</organism>
<dbReference type="Pfam" id="PF01498">
    <property type="entry name" value="HTH_Tnp_Tc3_2"/>
    <property type="match status" value="1"/>
</dbReference>
<dbReference type="GO" id="GO:0006313">
    <property type="term" value="P:DNA transposition"/>
    <property type="evidence" value="ECO:0007669"/>
    <property type="project" value="InterPro"/>
</dbReference>
<dbReference type="PANTHER" id="PTHR23022">
    <property type="entry name" value="TRANSPOSABLE ELEMENT-RELATED"/>
    <property type="match status" value="1"/>
</dbReference>
<reference evidence="3" key="2">
    <citation type="submission" date="2025-09" db="UniProtKB">
        <authorList>
            <consortium name="Ensembl"/>
        </authorList>
    </citation>
    <scope>IDENTIFICATION</scope>
</reference>
<sequence>MKSKELSVELYDIIMRRHRSGEGYKTISRVLKVPKSKMSSIIRKWKEYGNTQTLSRAGRLTKLSNGARKTLVREEHGNTQTLSRAGRLTKLSNRARKTLIREVTKNPKTILTELQSSLAEMGEPARRTTVSVALHNSRLYGRVAIWKPLLRKRHMTTHLEFAKRHVKYSESMRQKILWSDEIKIELFGLNAKHYIWQKPSKAHRQSYIIPTVKHGGGSIMLWGCFSVAGTERLVKIEGTMNGTKYPRIIEACKSH</sequence>
<dbReference type="AlphaFoldDB" id="A0A8C4NCZ6"/>
<accession>A0A8C4NCZ6</accession>
<dbReference type="GeneTree" id="ENSGT01120000271870"/>
<protein>
    <recommendedName>
        <fullName evidence="5">Transposase Tc1-like domain-containing protein</fullName>
    </recommendedName>
</protein>
<dbReference type="InterPro" id="IPR036397">
    <property type="entry name" value="RNaseH_sf"/>
</dbReference>
<evidence type="ECO:0000313" key="4">
    <source>
        <dbReference type="Proteomes" id="UP000694388"/>
    </source>
</evidence>
<evidence type="ECO:0000259" key="2">
    <source>
        <dbReference type="Pfam" id="PF25787"/>
    </source>
</evidence>
<dbReference type="GO" id="GO:0003677">
    <property type="term" value="F:DNA binding"/>
    <property type="evidence" value="ECO:0007669"/>
    <property type="project" value="InterPro"/>
</dbReference>
<dbReference type="InterPro" id="IPR057667">
    <property type="entry name" value="HTH_SB"/>
</dbReference>
<evidence type="ECO:0000313" key="3">
    <source>
        <dbReference type="Ensembl" id="ENSEBUP00000001122.1"/>
    </source>
</evidence>